<reference evidence="4 5" key="1">
    <citation type="journal article" date="2018" name="Sci. Rep.">
        <title>Raphidocelis subcapitata (=Pseudokirchneriella subcapitata) provides an insight into genome evolution and environmental adaptations in the Sphaeropleales.</title>
        <authorList>
            <person name="Suzuki S."/>
            <person name="Yamaguchi H."/>
            <person name="Nakajima N."/>
            <person name="Kawachi M."/>
        </authorList>
    </citation>
    <scope>NUCLEOTIDE SEQUENCE [LARGE SCALE GENOMIC DNA]</scope>
    <source>
        <strain evidence="4 5">NIES-35</strain>
    </source>
</reference>
<feature type="chain" id="PRO_5015981938" description="SOUL heme-binding protein" evidence="3">
    <location>
        <begin position="21"/>
        <end position="284"/>
    </location>
</feature>
<dbReference type="OrthoDB" id="535855at2759"/>
<feature type="region of interest" description="Disordered" evidence="2">
    <location>
        <begin position="236"/>
        <end position="265"/>
    </location>
</feature>
<dbReference type="SUPFAM" id="SSF55136">
    <property type="entry name" value="Probable bacterial effector-binding domain"/>
    <property type="match status" value="1"/>
</dbReference>
<name>A0A2V0NVW7_9CHLO</name>
<feature type="signal peptide" evidence="3">
    <location>
        <begin position="1"/>
        <end position="20"/>
    </location>
</feature>
<dbReference type="Pfam" id="PF04832">
    <property type="entry name" value="SOUL"/>
    <property type="match status" value="1"/>
</dbReference>
<dbReference type="PANTHER" id="PTHR11220">
    <property type="entry name" value="HEME-BINDING PROTEIN-RELATED"/>
    <property type="match status" value="1"/>
</dbReference>
<comment type="caution">
    <text evidence="4">The sequence shown here is derived from an EMBL/GenBank/DDBJ whole genome shotgun (WGS) entry which is preliminary data.</text>
</comment>
<evidence type="ECO:0000256" key="3">
    <source>
        <dbReference type="SAM" id="SignalP"/>
    </source>
</evidence>
<dbReference type="InterPro" id="IPR011256">
    <property type="entry name" value="Reg_factor_effector_dom_sf"/>
</dbReference>
<protein>
    <recommendedName>
        <fullName evidence="6">SOUL heme-binding protein</fullName>
    </recommendedName>
</protein>
<accession>A0A2V0NVW7</accession>
<evidence type="ECO:0000313" key="4">
    <source>
        <dbReference type="EMBL" id="GBF88965.1"/>
    </source>
</evidence>
<organism evidence="4 5">
    <name type="scientific">Raphidocelis subcapitata</name>
    <dbReference type="NCBI Taxonomy" id="307507"/>
    <lineage>
        <taxon>Eukaryota</taxon>
        <taxon>Viridiplantae</taxon>
        <taxon>Chlorophyta</taxon>
        <taxon>core chlorophytes</taxon>
        <taxon>Chlorophyceae</taxon>
        <taxon>CS clade</taxon>
        <taxon>Sphaeropleales</taxon>
        <taxon>Selenastraceae</taxon>
        <taxon>Raphidocelis</taxon>
    </lineage>
</organism>
<dbReference type="Proteomes" id="UP000247498">
    <property type="component" value="Unassembled WGS sequence"/>
</dbReference>
<dbReference type="InterPro" id="IPR006917">
    <property type="entry name" value="SOUL_heme-bd"/>
</dbReference>
<evidence type="ECO:0000256" key="1">
    <source>
        <dbReference type="ARBA" id="ARBA00009817"/>
    </source>
</evidence>
<dbReference type="AlphaFoldDB" id="A0A2V0NVW7"/>
<dbReference type="InParanoid" id="A0A2V0NVW7"/>
<dbReference type="EMBL" id="BDRX01000007">
    <property type="protein sequence ID" value="GBF88965.1"/>
    <property type="molecule type" value="Genomic_DNA"/>
</dbReference>
<keyword evidence="5" id="KW-1185">Reference proteome</keyword>
<dbReference type="PANTHER" id="PTHR11220:SF1">
    <property type="entry name" value="HEME-BINDING PROTEIN 2"/>
    <property type="match status" value="1"/>
</dbReference>
<keyword evidence="3" id="KW-0732">Signal</keyword>
<sequence length="284" mass="29822">MARAALAAALLLLLAAAAAAAGAAAPSARDAAAAAASTAANDRPLFCMGLDCPRFDVLETSGDEQLRRYEGARYVTTRVEAESLLAAQLEGAKRLLAYLAGANEDGAKLLPPTVPLETILFPADPGSESVEGRFCVALYLPESAQRHPPRPSDRRVRIVRTSSSDFYVLRMRPITLLDERSILHSAWRFIRRLEDEHGRCAVSRRFVSFGVYDPAVIPFVKPGYVEIGVPRSRRKCAPAGAPAAGSSDPAAAGAAAAEDGPGGEEDACTLCGECAEDGGGEGVV</sequence>
<proteinExistence type="inferred from homology"/>
<evidence type="ECO:0008006" key="6">
    <source>
        <dbReference type="Google" id="ProtNLM"/>
    </source>
</evidence>
<evidence type="ECO:0000256" key="2">
    <source>
        <dbReference type="SAM" id="MobiDB-lite"/>
    </source>
</evidence>
<comment type="similarity">
    <text evidence="1">Belongs to the HEBP family.</text>
</comment>
<dbReference type="Gene3D" id="3.20.80.10">
    <property type="entry name" value="Regulatory factor, effector binding domain"/>
    <property type="match status" value="1"/>
</dbReference>
<gene>
    <name evidence="4" type="ORF">Rsub_01464</name>
</gene>
<feature type="compositionally biased region" description="Low complexity" evidence="2">
    <location>
        <begin position="237"/>
        <end position="259"/>
    </location>
</feature>
<evidence type="ECO:0000313" key="5">
    <source>
        <dbReference type="Proteomes" id="UP000247498"/>
    </source>
</evidence>